<evidence type="ECO:0000256" key="2">
    <source>
        <dbReference type="SAM" id="Coils"/>
    </source>
</evidence>
<sequence>MSFVSASDLEAQRQKRKEEKRQSRQKILHEAKEKFLEERKRQELKRERGDDVWVAPGVSKRLNLTTKKHKKDKKKKKKQEKREKADVKSEESGEEEEWIEKEGEDVGMETEPVDATPTPTPDIALQRDEWMTLALGPSLSSQRRLEELRKRTEEEEEKKKEPLIDQAGQHPLELNPYWRKGGTGLPEQSDVKEDKKSTQIGDGGRSWLLRSYKRALERAEQEGRSIEEIAAVQWGSVDKLHEMLREAGIDPNNPDGHYKGKRELYSRMERHREVPYGRYERDSSRYSPREDKRERRRDRFIKPSFEEGKSTVSLTNDESSNSWRKKTIQLPTSLSPPPPPTVPSVPDKPSSLLPSPSFPPPPPPPPPPPLVTSTQLNSLAAKIMKAEMFGDSSKVERLKNELKQLQELKSKQDLVQPKDKDRTTHQTQRGGEERGEKGEEVVLLTKTDRHGNVRPLSRPSRSGYEGPLSTHTGKGKRTKYFKDDDTHSLKSLLEAERLSSSDDTQAAILKMASKFVPSSSDRGDETVDDVLDTAALHGKRKKQLKEEEREMRRAINENKRMMDKLDSCRLCFDSSQFEKHLLIAVGINVYLSLPSVQSLTDGHCLLVPMEHTQSSLLTDENVWSEFNLFRKGLTRMFADRDMDVVFMETYTSSKSHSHMIMECVPLPKEVGELAPMYYKKALQESDQEWSDNKKVIDTSKKGVRGSLPVGLPFFYVEFGTDGGYGHIIEDNSKFPHYFGKEVAGGMLDVEPRLWLKPHRESFERQKEKVLRFCEWWSPYDWTQKLREEDKSNETD</sequence>
<dbReference type="InterPro" id="IPR006768">
    <property type="entry name" value="Cwf19-like_C_dom-1"/>
</dbReference>
<name>A0A1X7VPT9_AMPQE</name>
<comment type="similarity">
    <text evidence="1">Belongs to the CWF19 family.</text>
</comment>
<organism evidence="6">
    <name type="scientific">Amphimedon queenslandica</name>
    <name type="common">Sponge</name>
    <dbReference type="NCBI Taxonomy" id="400682"/>
    <lineage>
        <taxon>Eukaryota</taxon>
        <taxon>Metazoa</taxon>
        <taxon>Porifera</taxon>
        <taxon>Demospongiae</taxon>
        <taxon>Heteroscleromorpha</taxon>
        <taxon>Haplosclerida</taxon>
        <taxon>Niphatidae</taxon>
        <taxon>Amphimedon</taxon>
    </lineage>
</organism>
<dbReference type="Pfam" id="PF04676">
    <property type="entry name" value="CwfJ_C_2"/>
    <property type="match status" value="1"/>
</dbReference>
<feature type="compositionally biased region" description="Basic and acidic residues" evidence="3">
    <location>
        <begin position="143"/>
        <end position="163"/>
    </location>
</feature>
<reference evidence="6" key="2">
    <citation type="submission" date="2017-05" db="UniProtKB">
        <authorList>
            <consortium name="EnsemblMetazoa"/>
        </authorList>
    </citation>
    <scope>IDENTIFICATION</scope>
</reference>
<feature type="compositionally biased region" description="Low complexity" evidence="3">
    <location>
        <begin position="344"/>
        <end position="355"/>
    </location>
</feature>
<dbReference type="PANTHER" id="PTHR12072:SF5">
    <property type="entry name" value="CWF19-LIKE PROTEIN 2"/>
    <property type="match status" value="1"/>
</dbReference>
<feature type="compositionally biased region" description="Acidic residues" evidence="3">
    <location>
        <begin position="92"/>
        <end position="112"/>
    </location>
</feature>
<dbReference type="OMA" id="FMKCLTR"/>
<dbReference type="InterPro" id="IPR040194">
    <property type="entry name" value="Cwf19-like"/>
</dbReference>
<feature type="compositionally biased region" description="Pro residues" evidence="3">
    <location>
        <begin position="334"/>
        <end position="343"/>
    </location>
</feature>
<feature type="compositionally biased region" description="Basic and acidic residues" evidence="3">
    <location>
        <begin position="256"/>
        <end position="293"/>
    </location>
</feature>
<dbReference type="PANTHER" id="PTHR12072">
    <property type="entry name" value="CWF19, CELL CYCLE CONTROL PROTEIN"/>
    <property type="match status" value="1"/>
</dbReference>
<feature type="coiled-coil region" evidence="2">
    <location>
        <begin position="537"/>
        <end position="564"/>
    </location>
</feature>
<dbReference type="EnsemblMetazoa" id="Aqu2.1.42097_001">
    <property type="protein sequence ID" value="Aqu2.1.42097_001"/>
    <property type="gene ID" value="Aqu2.1.42097"/>
</dbReference>
<dbReference type="InterPro" id="IPR006767">
    <property type="entry name" value="Cwf19-like_C_dom-2"/>
</dbReference>
<feature type="compositionally biased region" description="Pro residues" evidence="3">
    <location>
        <begin position="356"/>
        <end position="370"/>
    </location>
</feature>
<feature type="domain" description="Cwf19-like protein C-terminal" evidence="4">
    <location>
        <begin position="688"/>
        <end position="782"/>
    </location>
</feature>
<protein>
    <recommendedName>
        <fullName evidence="8">CWF19-like protein 2</fullName>
    </recommendedName>
</protein>
<dbReference type="STRING" id="400682.A0A1X7VPT9"/>
<dbReference type="InParanoid" id="A0A1X7VPT9"/>
<keyword evidence="2" id="KW-0175">Coiled coil</keyword>
<feature type="compositionally biased region" description="Basic and acidic residues" evidence="3">
    <location>
        <begin position="10"/>
        <end position="51"/>
    </location>
</feature>
<evidence type="ECO:0000259" key="4">
    <source>
        <dbReference type="Pfam" id="PF04676"/>
    </source>
</evidence>
<evidence type="ECO:0000313" key="7">
    <source>
        <dbReference type="Proteomes" id="UP000007879"/>
    </source>
</evidence>
<evidence type="ECO:0000256" key="3">
    <source>
        <dbReference type="SAM" id="MobiDB-lite"/>
    </source>
</evidence>
<dbReference type="GO" id="GO:0071014">
    <property type="term" value="C:post-mRNA release spliceosomal complex"/>
    <property type="evidence" value="ECO:0007669"/>
    <property type="project" value="TreeGrafter"/>
</dbReference>
<dbReference type="KEGG" id="aqu:100637366"/>
<feature type="domain" description="Cwf19-like C-terminal" evidence="5">
    <location>
        <begin position="556"/>
        <end position="679"/>
    </location>
</feature>
<accession>A0A1X7VPT9</accession>
<feature type="compositionally biased region" description="Polar residues" evidence="3">
    <location>
        <begin position="310"/>
        <end position="322"/>
    </location>
</feature>
<dbReference type="Pfam" id="PF04677">
    <property type="entry name" value="CwfJ_C_1"/>
    <property type="match status" value="1"/>
</dbReference>
<keyword evidence="7" id="KW-1185">Reference proteome</keyword>
<evidence type="ECO:0000313" key="6">
    <source>
        <dbReference type="EnsemblMetazoa" id="Aqu2.1.42097_001"/>
    </source>
</evidence>
<feature type="region of interest" description="Disordered" evidence="3">
    <location>
        <begin position="1"/>
        <end position="122"/>
    </location>
</feature>
<evidence type="ECO:0000256" key="1">
    <source>
        <dbReference type="ARBA" id="ARBA00006795"/>
    </source>
</evidence>
<feature type="compositionally biased region" description="Basic and acidic residues" evidence="3">
    <location>
        <begin position="407"/>
        <end position="451"/>
    </location>
</feature>
<dbReference type="eggNOG" id="KOG2477">
    <property type="taxonomic scope" value="Eukaryota"/>
</dbReference>
<reference evidence="7" key="1">
    <citation type="journal article" date="2010" name="Nature">
        <title>The Amphimedon queenslandica genome and the evolution of animal complexity.</title>
        <authorList>
            <person name="Srivastava M."/>
            <person name="Simakov O."/>
            <person name="Chapman J."/>
            <person name="Fahey B."/>
            <person name="Gauthier M.E."/>
            <person name="Mitros T."/>
            <person name="Richards G.S."/>
            <person name="Conaco C."/>
            <person name="Dacre M."/>
            <person name="Hellsten U."/>
            <person name="Larroux C."/>
            <person name="Putnam N.H."/>
            <person name="Stanke M."/>
            <person name="Adamska M."/>
            <person name="Darling A."/>
            <person name="Degnan S.M."/>
            <person name="Oakley T.H."/>
            <person name="Plachetzki D.C."/>
            <person name="Zhai Y."/>
            <person name="Adamski M."/>
            <person name="Calcino A."/>
            <person name="Cummins S.F."/>
            <person name="Goodstein D.M."/>
            <person name="Harris C."/>
            <person name="Jackson D.J."/>
            <person name="Leys S.P."/>
            <person name="Shu S."/>
            <person name="Woodcroft B.J."/>
            <person name="Vervoort M."/>
            <person name="Kosik K.S."/>
            <person name="Manning G."/>
            <person name="Degnan B.M."/>
            <person name="Rokhsar D.S."/>
        </authorList>
    </citation>
    <scope>NUCLEOTIDE SEQUENCE [LARGE SCALE GENOMIC DNA]</scope>
</reference>
<feature type="compositionally biased region" description="Basic residues" evidence="3">
    <location>
        <begin position="66"/>
        <end position="79"/>
    </location>
</feature>
<feature type="region of interest" description="Disordered" evidence="3">
    <location>
        <begin position="134"/>
        <end position="203"/>
    </location>
</feature>
<feature type="compositionally biased region" description="Basic and acidic residues" evidence="3">
    <location>
        <begin position="300"/>
        <end position="309"/>
    </location>
</feature>
<feature type="region of interest" description="Disordered" evidence="3">
    <location>
        <begin position="246"/>
        <end position="376"/>
    </location>
</feature>
<proteinExistence type="inferred from homology"/>
<dbReference type="Proteomes" id="UP000007879">
    <property type="component" value="Unassembled WGS sequence"/>
</dbReference>
<dbReference type="OrthoDB" id="2113965at2759"/>
<dbReference type="GO" id="GO:0000398">
    <property type="term" value="P:mRNA splicing, via spliceosome"/>
    <property type="evidence" value="ECO:0007669"/>
    <property type="project" value="TreeGrafter"/>
</dbReference>
<feature type="compositionally biased region" description="Basic and acidic residues" evidence="3">
    <location>
        <begin position="80"/>
        <end position="91"/>
    </location>
</feature>
<gene>
    <name evidence="6" type="primary">100637366</name>
</gene>
<dbReference type="SUPFAM" id="SSF101447">
    <property type="entry name" value="Formin homology 2 domain (FH2 domain)"/>
    <property type="match status" value="1"/>
</dbReference>
<dbReference type="AlphaFoldDB" id="A0A1X7VPT9"/>
<dbReference type="EnsemblMetazoa" id="XM_003383135.3">
    <property type="protein sequence ID" value="XP_003383183.1"/>
    <property type="gene ID" value="LOC100637366"/>
</dbReference>
<evidence type="ECO:0008006" key="8">
    <source>
        <dbReference type="Google" id="ProtNLM"/>
    </source>
</evidence>
<feature type="region of interest" description="Disordered" evidence="3">
    <location>
        <begin position="407"/>
        <end position="481"/>
    </location>
</feature>
<evidence type="ECO:0000259" key="5">
    <source>
        <dbReference type="Pfam" id="PF04677"/>
    </source>
</evidence>